<reference evidence="2" key="1">
    <citation type="journal article" date="2019" name="Int. J. Syst. Evol. Microbiol.">
        <title>The Global Catalogue of Microorganisms (GCM) 10K type strain sequencing project: providing services to taxonomists for standard genome sequencing and annotation.</title>
        <authorList>
            <consortium name="The Broad Institute Genomics Platform"/>
            <consortium name="The Broad Institute Genome Sequencing Center for Infectious Disease"/>
            <person name="Wu L."/>
            <person name="Ma J."/>
        </authorList>
    </citation>
    <scope>NUCLEOTIDE SEQUENCE [LARGE SCALE GENOMIC DNA]</scope>
    <source>
        <strain evidence="2">CCUG 43114</strain>
    </source>
</reference>
<evidence type="ECO:0000313" key="1">
    <source>
        <dbReference type="EMBL" id="MFC5381917.1"/>
    </source>
</evidence>
<dbReference type="Gene3D" id="1.10.10.1150">
    <property type="entry name" value="Coenzyme PQQ synthesis protein D (PqqD)"/>
    <property type="match status" value="1"/>
</dbReference>
<comment type="caution">
    <text evidence="1">The sequence shown here is derived from an EMBL/GenBank/DDBJ whole genome shotgun (WGS) entry which is preliminary data.</text>
</comment>
<keyword evidence="2" id="KW-1185">Reference proteome</keyword>
<dbReference type="InterPro" id="IPR008792">
    <property type="entry name" value="PQQD"/>
</dbReference>
<accession>A0ABW0GQF6</accession>
<name>A0ABW0GQF6_9MICO</name>
<proteinExistence type="predicted"/>
<protein>
    <submittedName>
        <fullName evidence="1">PqqD family protein</fullName>
    </submittedName>
</protein>
<evidence type="ECO:0000313" key="2">
    <source>
        <dbReference type="Proteomes" id="UP001596122"/>
    </source>
</evidence>
<dbReference type="Proteomes" id="UP001596122">
    <property type="component" value="Unassembled WGS sequence"/>
</dbReference>
<dbReference type="EMBL" id="JBHSLD010000013">
    <property type="protein sequence ID" value="MFC5381917.1"/>
    <property type="molecule type" value="Genomic_DNA"/>
</dbReference>
<dbReference type="InterPro" id="IPR041881">
    <property type="entry name" value="PqqD_sf"/>
</dbReference>
<organism evidence="1 2">
    <name type="scientific">Aquipuribacter nitratireducens</name>
    <dbReference type="NCBI Taxonomy" id="650104"/>
    <lineage>
        <taxon>Bacteria</taxon>
        <taxon>Bacillati</taxon>
        <taxon>Actinomycetota</taxon>
        <taxon>Actinomycetes</taxon>
        <taxon>Micrococcales</taxon>
        <taxon>Intrasporangiaceae</taxon>
        <taxon>Aquipuribacter</taxon>
    </lineage>
</organism>
<dbReference type="Pfam" id="PF05402">
    <property type="entry name" value="PqqD"/>
    <property type="match status" value="1"/>
</dbReference>
<sequence>MLKRVDARLTEVEVDGEIAVYHPKTDRVVLLNSSASAIWRRLPVRGVQDLVDHLVDVFNVNVDEARVGAETGIALLANERLLADADDHVGYPADDLPDQRA</sequence>
<dbReference type="RefSeq" id="WP_340271009.1">
    <property type="nucleotide sequence ID" value="NZ_JBBEOG010000009.1"/>
</dbReference>
<gene>
    <name evidence="1" type="ORF">ACFPJ6_14135</name>
</gene>